<accession>D8TRW6</accession>
<feature type="region of interest" description="Disordered" evidence="1">
    <location>
        <begin position="44"/>
        <end position="79"/>
    </location>
</feature>
<dbReference type="InParanoid" id="D8TRW6"/>
<dbReference type="EMBL" id="GL378334">
    <property type="protein sequence ID" value="EFJ49594.1"/>
    <property type="molecule type" value="Genomic_DNA"/>
</dbReference>
<proteinExistence type="predicted"/>
<dbReference type="RefSeq" id="XP_002949101.1">
    <property type="nucleotide sequence ID" value="XM_002949055.1"/>
</dbReference>
<evidence type="ECO:0000256" key="1">
    <source>
        <dbReference type="SAM" id="MobiDB-lite"/>
    </source>
</evidence>
<feature type="compositionally biased region" description="Gly residues" evidence="1">
    <location>
        <begin position="143"/>
        <end position="162"/>
    </location>
</feature>
<dbReference type="GeneID" id="9623930"/>
<dbReference type="Proteomes" id="UP000001058">
    <property type="component" value="Unassembled WGS sequence"/>
</dbReference>
<reference evidence="2 3" key="1">
    <citation type="journal article" date="2010" name="Science">
        <title>Genomic analysis of organismal complexity in the multicellular green alga Volvox carteri.</title>
        <authorList>
            <person name="Prochnik S.E."/>
            <person name="Umen J."/>
            <person name="Nedelcu A.M."/>
            <person name="Hallmann A."/>
            <person name="Miller S.M."/>
            <person name="Nishii I."/>
            <person name="Ferris P."/>
            <person name="Kuo A."/>
            <person name="Mitros T."/>
            <person name="Fritz-Laylin L.K."/>
            <person name="Hellsten U."/>
            <person name="Chapman J."/>
            <person name="Simakov O."/>
            <person name="Rensing S.A."/>
            <person name="Terry A."/>
            <person name="Pangilinan J."/>
            <person name="Kapitonov V."/>
            <person name="Jurka J."/>
            <person name="Salamov A."/>
            <person name="Shapiro H."/>
            <person name="Schmutz J."/>
            <person name="Grimwood J."/>
            <person name="Lindquist E."/>
            <person name="Lucas S."/>
            <person name="Grigoriev I.V."/>
            <person name="Schmitt R."/>
            <person name="Kirk D."/>
            <person name="Rokhsar D.S."/>
        </authorList>
    </citation>
    <scope>NUCLEOTIDE SEQUENCE [LARGE SCALE GENOMIC DNA]</scope>
    <source>
        <strain evidence="3">f. Nagariensis / Eve</strain>
    </source>
</reference>
<protein>
    <submittedName>
        <fullName evidence="2">Uncharacterized protein</fullName>
    </submittedName>
</protein>
<organism evidence="3">
    <name type="scientific">Volvox carteri f. nagariensis</name>
    <dbReference type="NCBI Taxonomy" id="3068"/>
    <lineage>
        <taxon>Eukaryota</taxon>
        <taxon>Viridiplantae</taxon>
        <taxon>Chlorophyta</taxon>
        <taxon>core chlorophytes</taxon>
        <taxon>Chlorophyceae</taxon>
        <taxon>CS clade</taxon>
        <taxon>Chlamydomonadales</taxon>
        <taxon>Volvocaceae</taxon>
        <taxon>Volvox</taxon>
    </lineage>
</organism>
<sequence>MYAPAYEVNPFGVVRHRGSHVPAPRNIGNGGHVYVRLDSWAAVAEEEEEEEEEEDDDEAAVAAAAEDGGDGDEAAPPAAALVVGRGGAAGGWGGGLPVVGWPRYRKLAVRNLVALAHLDGAAAALKMTAEGTQVRGGRRRGGARGGGGANGGGNKKGLGGGQPRKDTGDVPLMLLLYLYV</sequence>
<dbReference type="AlphaFoldDB" id="D8TRW6"/>
<evidence type="ECO:0000313" key="2">
    <source>
        <dbReference type="EMBL" id="EFJ49594.1"/>
    </source>
</evidence>
<keyword evidence="3" id="KW-1185">Reference proteome</keyword>
<feature type="region of interest" description="Disordered" evidence="1">
    <location>
        <begin position="131"/>
        <end position="166"/>
    </location>
</feature>
<feature type="compositionally biased region" description="Acidic residues" evidence="1">
    <location>
        <begin position="44"/>
        <end position="59"/>
    </location>
</feature>
<gene>
    <name evidence="2" type="ORF">VOLCADRAFT_89461</name>
</gene>
<evidence type="ECO:0000313" key="3">
    <source>
        <dbReference type="Proteomes" id="UP000001058"/>
    </source>
</evidence>
<name>D8TRW6_VOLCA</name>
<dbReference type="KEGG" id="vcn:VOLCADRAFT_89461"/>